<accession>A0A450Z1V3</accession>
<proteinExistence type="predicted"/>
<name>A0A450Z1V3_9GAMM</name>
<protein>
    <submittedName>
        <fullName evidence="1">Uncharacterized protein</fullName>
    </submittedName>
</protein>
<dbReference type="EMBL" id="CAADFS010000051">
    <property type="protein sequence ID" value="VFK47747.1"/>
    <property type="molecule type" value="Genomic_DNA"/>
</dbReference>
<dbReference type="AlphaFoldDB" id="A0A450Z1V3"/>
<organism evidence="1">
    <name type="scientific">Candidatus Kentrum sp. TC</name>
    <dbReference type="NCBI Taxonomy" id="2126339"/>
    <lineage>
        <taxon>Bacteria</taxon>
        <taxon>Pseudomonadati</taxon>
        <taxon>Pseudomonadota</taxon>
        <taxon>Gammaproteobacteria</taxon>
        <taxon>Candidatus Kentrum</taxon>
    </lineage>
</organism>
<sequence length="73" mass="8013">MFKIASVVAYTEYLLLYKPIDSTRRMIDFPRVLGGLSGKTADLSRQLIGFPGQIIESSGQLDDFSSRIDGLSG</sequence>
<reference evidence="1" key="1">
    <citation type="submission" date="2019-02" db="EMBL/GenBank/DDBJ databases">
        <authorList>
            <person name="Gruber-Vodicka R. H."/>
            <person name="Seah K. B. B."/>
        </authorList>
    </citation>
    <scope>NUCLEOTIDE SEQUENCE</scope>
    <source>
        <strain evidence="1">BECK_BZ123</strain>
    </source>
</reference>
<gene>
    <name evidence="1" type="ORF">BECKTC1821D_GA0114238_10512</name>
</gene>
<evidence type="ECO:0000313" key="1">
    <source>
        <dbReference type="EMBL" id="VFK47747.1"/>
    </source>
</evidence>